<proteinExistence type="predicted"/>
<evidence type="ECO:0000313" key="2">
    <source>
        <dbReference type="Proteomes" id="UP000800036"/>
    </source>
</evidence>
<accession>A0A6A5UKP6</accession>
<sequence>IRAFGLEISANRVAGGELIAQARESIISKAEASATLAELAREFRYIAKCIRDTIKRYNKIDNNTSRPYSR</sequence>
<dbReference type="EMBL" id="ML976774">
    <property type="protein sequence ID" value="KAF1964910.1"/>
    <property type="molecule type" value="Genomic_DNA"/>
</dbReference>
<feature type="non-terminal residue" evidence="1">
    <location>
        <position position="1"/>
    </location>
</feature>
<protein>
    <submittedName>
        <fullName evidence="1">Uncharacterized protein</fullName>
    </submittedName>
</protein>
<dbReference type="AlphaFoldDB" id="A0A6A5UKP6"/>
<organism evidence="1 2">
    <name type="scientific">Bimuria novae-zelandiae CBS 107.79</name>
    <dbReference type="NCBI Taxonomy" id="1447943"/>
    <lineage>
        <taxon>Eukaryota</taxon>
        <taxon>Fungi</taxon>
        <taxon>Dikarya</taxon>
        <taxon>Ascomycota</taxon>
        <taxon>Pezizomycotina</taxon>
        <taxon>Dothideomycetes</taxon>
        <taxon>Pleosporomycetidae</taxon>
        <taxon>Pleosporales</taxon>
        <taxon>Massarineae</taxon>
        <taxon>Didymosphaeriaceae</taxon>
        <taxon>Bimuria</taxon>
    </lineage>
</organism>
<dbReference type="OrthoDB" id="3796133at2759"/>
<reference evidence="1" key="1">
    <citation type="journal article" date="2020" name="Stud. Mycol.">
        <title>101 Dothideomycetes genomes: a test case for predicting lifestyles and emergence of pathogens.</title>
        <authorList>
            <person name="Haridas S."/>
            <person name="Albert R."/>
            <person name="Binder M."/>
            <person name="Bloem J."/>
            <person name="Labutti K."/>
            <person name="Salamov A."/>
            <person name="Andreopoulos B."/>
            <person name="Baker S."/>
            <person name="Barry K."/>
            <person name="Bills G."/>
            <person name="Bluhm B."/>
            <person name="Cannon C."/>
            <person name="Castanera R."/>
            <person name="Culley D."/>
            <person name="Daum C."/>
            <person name="Ezra D."/>
            <person name="Gonzalez J."/>
            <person name="Henrissat B."/>
            <person name="Kuo A."/>
            <person name="Liang C."/>
            <person name="Lipzen A."/>
            <person name="Lutzoni F."/>
            <person name="Magnuson J."/>
            <person name="Mondo S."/>
            <person name="Nolan M."/>
            <person name="Ohm R."/>
            <person name="Pangilinan J."/>
            <person name="Park H.-J."/>
            <person name="Ramirez L."/>
            <person name="Alfaro M."/>
            <person name="Sun H."/>
            <person name="Tritt A."/>
            <person name="Yoshinaga Y."/>
            <person name="Zwiers L.-H."/>
            <person name="Turgeon B."/>
            <person name="Goodwin S."/>
            <person name="Spatafora J."/>
            <person name="Crous P."/>
            <person name="Grigoriev I."/>
        </authorList>
    </citation>
    <scope>NUCLEOTIDE SEQUENCE</scope>
    <source>
        <strain evidence="1">CBS 107.79</strain>
    </source>
</reference>
<keyword evidence="2" id="KW-1185">Reference proteome</keyword>
<gene>
    <name evidence="1" type="ORF">BU23DRAFT_491202</name>
</gene>
<dbReference type="Proteomes" id="UP000800036">
    <property type="component" value="Unassembled WGS sequence"/>
</dbReference>
<evidence type="ECO:0000313" key="1">
    <source>
        <dbReference type="EMBL" id="KAF1964910.1"/>
    </source>
</evidence>
<name>A0A6A5UKP6_9PLEO</name>